<dbReference type="OrthoDB" id="10006997at2759"/>
<dbReference type="Pfam" id="PF01582">
    <property type="entry name" value="TIR"/>
    <property type="match status" value="1"/>
</dbReference>
<dbReference type="Pfam" id="PF13855">
    <property type="entry name" value="LRR_8"/>
    <property type="match status" value="3"/>
</dbReference>
<dbReference type="SMART" id="SM00082">
    <property type="entry name" value="LRRCT"/>
    <property type="match status" value="1"/>
</dbReference>
<dbReference type="Pfam" id="PF00560">
    <property type="entry name" value="LRR_1"/>
    <property type="match status" value="1"/>
</dbReference>
<gene>
    <name evidence="18" type="primary">LOC115551811</name>
</gene>
<dbReference type="GO" id="GO:0045087">
    <property type="term" value="P:innate immune response"/>
    <property type="evidence" value="ECO:0007669"/>
    <property type="project" value="UniProtKB-KW"/>
</dbReference>
<dbReference type="GO" id="GO:0051607">
    <property type="term" value="P:defense response to virus"/>
    <property type="evidence" value="ECO:0007669"/>
    <property type="project" value="TreeGrafter"/>
</dbReference>
<dbReference type="SMART" id="SM00364">
    <property type="entry name" value="LRR_BAC"/>
    <property type="match status" value="9"/>
</dbReference>
<evidence type="ECO:0000256" key="13">
    <source>
        <dbReference type="ARBA" id="ARBA00023180"/>
    </source>
</evidence>
<accession>A0A8C5F756</accession>
<dbReference type="PANTHER" id="PTHR47410:SF4">
    <property type="entry name" value="TOLL-LIKE RECEPTOR 9"/>
    <property type="match status" value="1"/>
</dbReference>
<comment type="similarity">
    <text evidence="2">Belongs to the Toll-like receptor family.</text>
</comment>
<keyword evidence="5 16" id="KW-0812">Transmembrane</keyword>
<reference evidence="18" key="3">
    <citation type="submission" date="2025-09" db="UniProtKB">
        <authorList>
            <consortium name="Ensembl"/>
        </authorList>
    </citation>
    <scope>IDENTIFICATION</scope>
</reference>
<evidence type="ECO:0000259" key="17">
    <source>
        <dbReference type="PROSITE" id="PS50104"/>
    </source>
</evidence>
<dbReference type="SMART" id="SM00365">
    <property type="entry name" value="LRR_SD22"/>
    <property type="match status" value="6"/>
</dbReference>
<feature type="transmembrane region" description="Helical" evidence="16">
    <location>
        <begin position="851"/>
        <end position="873"/>
    </location>
</feature>
<dbReference type="Gene3D" id="3.80.10.10">
    <property type="entry name" value="Ribonuclease Inhibitor"/>
    <property type="match status" value="1"/>
</dbReference>
<dbReference type="GO" id="GO:1902533">
    <property type="term" value="P:positive regulation of intracellular signal transduction"/>
    <property type="evidence" value="ECO:0007669"/>
    <property type="project" value="UniProtKB-ARBA"/>
</dbReference>
<evidence type="ECO:0000256" key="10">
    <source>
        <dbReference type="ARBA" id="ARBA00022989"/>
    </source>
</evidence>
<dbReference type="InterPro" id="IPR032675">
    <property type="entry name" value="LRR_dom_sf"/>
</dbReference>
<evidence type="ECO:0000256" key="6">
    <source>
        <dbReference type="ARBA" id="ARBA00022729"/>
    </source>
</evidence>
<proteinExistence type="inferred from homology"/>
<evidence type="ECO:0000256" key="7">
    <source>
        <dbReference type="ARBA" id="ARBA00022737"/>
    </source>
</evidence>
<dbReference type="GO" id="GO:0006954">
    <property type="term" value="P:inflammatory response"/>
    <property type="evidence" value="ECO:0007669"/>
    <property type="project" value="UniProtKB-KW"/>
</dbReference>
<sequence>MFHFCRPIITVTQSPLKDQSKEIMDNFKKVIFLLLSQLPLLRGRNPLFFPCDNNENGTEIYCTRRQLDDIPFFTSMNATFLDLSHTKIREVGPQKFSGIPNLTTLKMTWNCDPRSSKNTNNPPCGVRIEKDAFRSLHNLTYLYLAGNSLTTLPWLPESIKVLDLESNCIFNIIIPFGTPHLEQLLLTMNCYYENPCFQPFYIYEDVYKELSHLKNLTLGYNNLTSIPLGLPASLIALDLQENTITEIPEGAFAHFPNLEELNLEWNCQRCDHAARICVPCPNNASLQLHPNSFYAKNSSIKKLRLRGNSLNNIPEGLFLPLTNLVMLDLSDNYLAHTIRNGTFFTDLKQLTWISLIYNYQPLKIFPDLILSPHLGNVSNLKTLLLSGNFFNTVSEQSLVVLSRLKQLKKLEMRMNFISNFNMNTLGMLPSLSRLDLSQNILSYHNVSSRYSLEQGSQDSNVFKDYSDSPMLPVSAYMYKAETENETCRTPNNIVFEMWYFNQKFCRNNLTIDLSQNNVIFLHEDVFDGMENVVCLNLSYNYASQALRGRLFSRLKSLVYLDMSYNRIDLYYREAFTELNKTLKVLDLSHNEYHFRMKGMGHRLEFGGLTNLDVLNLANNGIGTRITPRLSSNSVKYMYFSGNHLDIMWGKEGQTYIQFFQDLKKLIYLDVSQNMLRSFEQRQLCNLPVSIQAISISNNYLSTFPWLNLTCLGNLSHLNLSGNQLSSLPNSVTEFPPDFSVLDLSNNQISNLSDNFFSQAKALQCLYLNDNFLKVLNRQSIPFQLKNGTSVQLLTLHNNPFSCECYNSELEEFLRTSNTRIPYLTTAVQCGFPESLQGQSVLTVDQRSCQEIYGGLAFFLSTLFTCAFIALPLLRHLYGWDVWYCLQILWAGCKGYLHPSASCSPKHYDAFVVFDTNNQAVRDWVYNELVIRLESSGYRRFSLCLEERDWIPGLSCIENLHNAVHSSEKTVFVLSNGTRNGVGEATVNGVIQQTFFMVQQRLLDEKVDVAVLILLDKMFPKLKYLQLRTRLCKKSVMSWPRNPQAQPLFWNQMRTALSSDNLKLYDSNISESFI</sequence>
<keyword evidence="8" id="KW-0967">Endosome</keyword>
<evidence type="ECO:0000313" key="19">
    <source>
        <dbReference type="Proteomes" id="UP000694546"/>
    </source>
</evidence>
<evidence type="ECO:0000256" key="12">
    <source>
        <dbReference type="ARBA" id="ARBA00023170"/>
    </source>
</evidence>
<dbReference type="InterPro" id="IPR000483">
    <property type="entry name" value="Cys-rich_flank_reg_C"/>
</dbReference>
<keyword evidence="7" id="KW-0677">Repeat</keyword>
<dbReference type="GO" id="GO:0007249">
    <property type="term" value="P:canonical NF-kappaB signal transduction"/>
    <property type="evidence" value="ECO:0007669"/>
    <property type="project" value="TreeGrafter"/>
</dbReference>
<keyword evidence="11 16" id="KW-0472">Membrane</keyword>
<reference evidence="18" key="1">
    <citation type="submission" date="2019-07" db="EMBL/GenBank/DDBJ databases">
        <authorList>
            <consortium name="Wellcome Sanger Institute Data Sharing"/>
        </authorList>
    </citation>
    <scope>NUCLEOTIDE SEQUENCE [LARGE SCALE GENOMIC DNA]</scope>
</reference>
<reference evidence="18" key="2">
    <citation type="submission" date="2025-08" db="UniProtKB">
        <authorList>
            <consortium name="Ensembl"/>
        </authorList>
    </citation>
    <scope>IDENTIFICATION</scope>
</reference>
<dbReference type="PANTHER" id="PTHR47410">
    <property type="entry name" value="TOLL-LIKE RECEPTOR 7-RELATED"/>
    <property type="match status" value="1"/>
</dbReference>
<keyword evidence="13" id="KW-0325">Glycoprotein</keyword>
<keyword evidence="3" id="KW-0399">Innate immunity</keyword>
<dbReference type="PROSITE" id="PS50104">
    <property type="entry name" value="TIR"/>
    <property type="match status" value="1"/>
</dbReference>
<protein>
    <submittedName>
        <fullName evidence="18">Toll-like receptor 9</fullName>
    </submittedName>
</protein>
<evidence type="ECO:0000256" key="9">
    <source>
        <dbReference type="ARBA" id="ARBA00022859"/>
    </source>
</evidence>
<dbReference type="AlphaFoldDB" id="A0A8C5F756"/>
<dbReference type="OMA" id="CYNTERI"/>
<comment type="subcellular location">
    <subcellularLocation>
        <location evidence="15">Endomembrane system</location>
        <topology evidence="15">Single-pass type I membrane protein</topology>
    </subcellularLocation>
    <subcellularLocation>
        <location evidence="1">Endosome</location>
    </subcellularLocation>
</comment>
<dbReference type="InterPro" id="IPR003591">
    <property type="entry name" value="Leu-rich_rpt_typical-subtyp"/>
</dbReference>
<keyword evidence="19" id="KW-1185">Reference proteome</keyword>
<keyword evidence="9" id="KW-0391">Immunity</keyword>
<keyword evidence="4" id="KW-0433">Leucine-rich repeat</keyword>
<dbReference type="SMART" id="SM00369">
    <property type="entry name" value="LRR_TYP"/>
    <property type="match status" value="12"/>
</dbReference>
<dbReference type="GeneTree" id="ENSGT00940000163875"/>
<evidence type="ECO:0000256" key="2">
    <source>
        <dbReference type="ARBA" id="ARBA00009634"/>
    </source>
</evidence>
<evidence type="ECO:0000256" key="16">
    <source>
        <dbReference type="SAM" id="Phobius"/>
    </source>
</evidence>
<evidence type="ECO:0000256" key="1">
    <source>
        <dbReference type="ARBA" id="ARBA00004177"/>
    </source>
</evidence>
<dbReference type="GO" id="GO:0002224">
    <property type="term" value="P:toll-like receptor signaling pathway"/>
    <property type="evidence" value="ECO:0007669"/>
    <property type="project" value="TreeGrafter"/>
</dbReference>
<dbReference type="InterPro" id="IPR001611">
    <property type="entry name" value="Leu-rich_rpt"/>
</dbReference>
<evidence type="ECO:0000256" key="3">
    <source>
        <dbReference type="ARBA" id="ARBA00022588"/>
    </source>
</evidence>
<dbReference type="SUPFAM" id="SSF52047">
    <property type="entry name" value="RNI-like"/>
    <property type="match status" value="1"/>
</dbReference>
<dbReference type="InterPro" id="IPR000157">
    <property type="entry name" value="TIR_dom"/>
</dbReference>
<dbReference type="PROSITE" id="PS51450">
    <property type="entry name" value="LRR"/>
    <property type="match status" value="4"/>
</dbReference>
<evidence type="ECO:0000256" key="4">
    <source>
        <dbReference type="ARBA" id="ARBA00022614"/>
    </source>
</evidence>
<dbReference type="SUPFAM" id="SSF52058">
    <property type="entry name" value="L domain-like"/>
    <property type="match status" value="1"/>
</dbReference>
<name>A0A8C5F756_GADMO</name>
<dbReference type="InterPro" id="IPR035897">
    <property type="entry name" value="Toll_tir_struct_dom_sf"/>
</dbReference>
<dbReference type="SUPFAM" id="SSF52200">
    <property type="entry name" value="Toll/Interleukin receptor TIR domain"/>
    <property type="match status" value="1"/>
</dbReference>
<keyword evidence="10 16" id="KW-1133">Transmembrane helix</keyword>
<dbReference type="GO" id="GO:0005886">
    <property type="term" value="C:plasma membrane"/>
    <property type="evidence" value="ECO:0007669"/>
    <property type="project" value="TreeGrafter"/>
</dbReference>
<feature type="domain" description="TIR" evidence="17">
    <location>
        <begin position="905"/>
        <end position="1056"/>
    </location>
</feature>
<evidence type="ECO:0000256" key="14">
    <source>
        <dbReference type="ARBA" id="ARBA00023198"/>
    </source>
</evidence>
<evidence type="ECO:0000313" key="18">
    <source>
        <dbReference type="Ensembl" id="ENSGMOP00000012050.2"/>
    </source>
</evidence>
<dbReference type="GO" id="GO:0038187">
    <property type="term" value="F:pattern recognition receptor activity"/>
    <property type="evidence" value="ECO:0007669"/>
    <property type="project" value="TreeGrafter"/>
</dbReference>
<dbReference type="GO" id="GO:0032755">
    <property type="term" value="P:positive regulation of interleukin-6 production"/>
    <property type="evidence" value="ECO:0007669"/>
    <property type="project" value="TreeGrafter"/>
</dbReference>
<evidence type="ECO:0000256" key="15">
    <source>
        <dbReference type="ARBA" id="ARBA00046288"/>
    </source>
</evidence>
<evidence type="ECO:0000256" key="8">
    <source>
        <dbReference type="ARBA" id="ARBA00022753"/>
    </source>
</evidence>
<dbReference type="Gene3D" id="3.40.50.10140">
    <property type="entry name" value="Toll/interleukin-1 receptor homology (TIR) domain"/>
    <property type="match status" value="1"/>
</dbReference>
<dbReference type="Proteomes" id="UP000694546">
    <property type="component" value="Chromosome 1"/>
</dbReference>
<keyword evidence="14" id="KW-0395">Inflammatory response</keyword>
<dbReference type="GO" id="GO:0005768">
    <property type="term" value="C:endosome"/>
    <property type="evidence" value="ECO:0007669"/>
    <property type="project" value="UniProtKB-SubCell"/>
</dbReference>
<evidence type="ECO:0000256" key="11">
    <source>
        <dbReference type="ARBA" id="ARBA00023136"/>
    </source>
</evidence>
<evidence type="ECO:0000256" key="5">
    <source>
        <dbReference type="ARBA" id="ARBA00022692"/>
    </source>
</evidence>
<dbReference type="Ensembl" id="ENSGMOT00000012375.2">
    <property type="protein sequence ID" value="ENSGMOP00000012050.2"/>
    <property type="gene ID" value="ENSGMOG00000011256.2"/>
</dbReference>
<keyword evidence="6" id="KW-0732">Signal</keyword>
<organism evidence="18 19">
    <name type="scientific">Gadus morhua</name>
    <name type="common">Atlantic cod</name>
    <dbReference type="NCBI Taxonomy" id="8049"/>
    <lineage>
        <taxon>Eukaryota</taxon>
        <taxon>Metazoa</taxon>
        <taxon>Chordata</taxon>
        <taxon>Craniata</taxon>
        <taxon>Vertebrata</taxon>
        <taxon>Euteleostomi</taxon>
        <taxon>Actinopterygii</taxon>
        <taxon>Neopterygii</taxon>
        <taxon>Teleostei</taxon>
        <taxon>Neoteleostei</taxon>
        <taxon>Acanthomorphata</taxon>
        <taxon>Zeiogadaria</taxon>
        <taxon>Gadariae</taxon>
        <taxon>Gadiformes</taxon>
        <taxon>Gadoidei</taxon>
        <taxon>Gadidae</taxon>
        <taxon>Gadus</taxon>
    </lineage>
</organism>
<keyword evidence="12" id="KW-0675">Receptor</keyword>